<evidence type="ECO:0000313" key="6">
    <source>
        <dbReference type="EMBL" id="QJQ33561.1"/>
    </source>
</evidence>
<sequence>MLYAMTLAFRQLGHPATLRLVLWVALITLLIFAVLGLLGGWAAQRWILPALTDNAGGWVGALLLILYVLAAFFLFRSLAVAVMGLFTDGIVASVEEEHYPEAAARARHVSFAMGLRLGLASLGRAIGWNLLALPFYIALIITGIGPFVLMWLVNAVLLARDCEAMVAARHPTGPSRPLDSRRRWLLGLSTSALFLIPVANIFAPLFGAALAVHLLHLPPRAAHPEHRS</sequence>
<evidence type="ECO:0000256" key="4">
    <source>
        <dbReference type="ARBA" id="ARBA00023136"/>
    </source>
</evidence>
<evidence type="ECO:0000256" key="5">
    <source>
        <dbReference type="SAM" id="Phobius"/>
    </source>
</evidence>
<feature type="transmembrane region" description="Helical" evidence="5">
    <location>
        <begin position="55"/>
        <end position="75"/>
    </location>
</feature>
<feature type="transmembrane region" description="Helical" evidence="5">
    <location>
        <begin position="184"/>
        <end position="210"/>
    </location>
</feature>
<name>A0A6M4B2B5_9SPHN</name>
<evidence type="ECO:0000256" key="1">
    <source>
        <dbReference type="ARBA" id="ARBA00004141"/>
    </source>
</evidence>
<evidence type="ECO:0000256" key="2">
    <source>
        <dbReference type="ARBA" id="ARBA00022692"/>
    </source>
</evidence>
<reference evidence="6 7" key="1">
    <citation type="submission" date="2020-01" db="EMBL/GenBank/DDBJ databases">
        <title>Sphingomonas sp. strain CSW-10.</title>
        <authorList>
            <person name="Chen W.-M."/>
        </authorList>
    </citation>
    <scope>NUCLEOTIDE SEQUENCE [LARGE SCALE GENOMIC DNA]</scope>
    <source>
        <strain evidence="6 7">CSW-10</strain>
    </source>
</reference>
<gene>
    <name evidence="6" type="ORF">GV829_03990</name>
</gene>
<feature type="transmembrane region" description="Helical" evidence="5">
    <location>
        <begin position="109"/>
        <end position="127"/>
    </location>
</feature>
<keyword evidence="4 5" id="KW-0472">Membrane</keyword>
<evidence type="ECO:0000256" key="3">
    <source>
        <dbReference type="ARBA" id="ARBA00022989"/>
    </source>
</evidence>
<protein>
    <submittedName>
        <fullName evidence="6">Cysteine biosynthesis protein</fullName>
    </submittedName>
</protein>
<dbReference type="InterPro" id="IPR059112">
    <property type="entry name" value="CysZ/EI24"/>
</dbReference>
<keyword evidence="7" id="KW-1185">Reference proteome</keyword>
<dbReference type="AlphaFoldDB" id="A0A6M4B2B5"/>
<dbReference type="Proteomes" id="UP000503018">
    <property type="component" value="Chromosome"/>
</dbReference>
<dbReference type="Pfam" id="PF07264">
    <property type="entry name" value="EI24"/>
    <property type="match status" value="1"/>
</dbReference>
<comment type="subcellular location">
    <subcellularLocation>
        <location evidence="1">Membrane</location>
        <topology evidence="1">Multi-pass membrane protein</topology>
    </subcellularLocation>
</comment>
<dbReference type="EMBL" id="CP053015">
    <property type="protein sequence ID" value="QJQ33561.1"/>
    <property type="molecule type" value="Genomic_DNA"/>
</dbReference>
<evidence type="ECO:0000313" key="7">
    <source>
        <dbReference type="Proteomes" id="UP000503018"/>
    </source>
</evidence>
<feature type="transmembrane region" description="Helical" evidence="5">
    <location>
        <begin position="20"/>
        <end position="43"/>
    </location>
</feature>
<accession>A0A6M4B2B5</accession>
<feature type="transmembrane region" description="Helical" evidence="5">
    <location>
        <begin position="133"/>
        <end position="159"/>
    </location>
</feature>
<keyword evidence="3 5" id="KW-1133">Transmembrane helix</keyword>
<dbReference type="KEGG" id="slan:GV829_03990"/>
<proteinExistence type="predicted"/>
<organism evidence="6 7">
    <name type="scientific">Sphingomonas lacunae</name>
    <dbReference type="NCBI Taxonomy" id="2698828"/>
    <lineage>
        <taxon>Bacteria</taxon>
        <taxon>Pseudomonadati</taxon>
        <taxon>Pseudomonadota</taxon>
        <taxon>Alphaproteobacteria</taxon>
        <taxon>Sphingomonadales</taxon>
        <taxon>Sphingomonadaceae</taxon>
        <taxon>Sphingomonas</taxon>
    </lineage>
</organism>
<keyword evidence="2 5" id="KW-0812">Transmembrane</keyword>